<name>A0A162AXU8_9GAMM</name>
<gene>
    <name evidence="1" type="ORF">N473_16740</name>
</gene>
<proteinExistence type="predicted"/>
<organism evidence="1 2">
    <name type="scientific">Pseudoalteromonas luteoviolacea CPMOR-1</name>
    <dbReference type="NCBI Taxonomy" id="1365248"/>
    <lineage>
        <taxon>Bacteria</taxon>
        <taxon>Pseudomonadati</taxon>
        <taxon>Pseudomonadota</taxon>
        <taxon>Gammaproteobacteria</taxon>
        <taxon>Alteromonadales</taxon>
        <taxon>Pseudoalteromonadaceae</taxon>
        <taxon>Pseudoalteromonas</taxon>
    </lineage>
</organism>
<dbReference type="AlphaFoldDB" id="A0A162AXU8"/>
<dbReference type="PATRIC" id="fig|1365248.3.peg.2266"/>
<evidence type="ECO:0000313" key="1">
    <source>
        <dbReference type="EMBL" id="KZN63469.1"/>
    </source>
</evidence>
<comment type="caution">
    <text evidence="1">The sequence shown here is derived from an EMBL/GenBank/DDBJ whole genome shotgun (WGS) entry which is preliminary data.</text>
</comment>
<reference evidence="1 2" key="1">
    <citation type="submission" date="2013-07" db="EMBL/GenBank/DDBJ databases">
        <title>Comparative Genomic and Metabolomic Analysis of Twelve Strains of Pseudoalteromonas luteoviolacea.</title>
        <authorList>
            <person name="Vynne N.G."/>
            <person name="Mansson M."/>
            <person name="Gram L."/>
        </authorList>
    </citation>
    <scope>NUCLEOTIDE SEQUENCE [LARGE SCALE GENOMIC DNA]</scope>
    <source>
        <strain evidence="1 2">CPMOR-1</strain>
    </source>
</reference>
<sequence length="32" mass="3842">MKLTNLLRKALYFSQKNHINNQQKTINLLKIN</sequence>
<accession>A0A162AXU8</accession>
<dbReference type="Proteomes" id="UP000076486">
    <property type="component" value="Unassembled WGS sequence"/>
</dbReference>
<protein>
    <submittedName>
        <fullName evidence="1">Uncharacterized protein</fullName>
    </submittedName>
</protein>
<dbReference type="EMBL" id="AUYC01000027">
    <property type="protein sequence ID" value="KZN63469.1"/>
    <property type="molecule type" value="Genomic_DNA"/>
</dbReference>
<evidence type="ECO:0000313" key="2">
    <source>
        <dbReference type="Proteomes" id="UP000076486"/>
    </source>
</evidence>